<feature type="transmembrane region" description="Helical" evidence="7">
    <location>
        <begin position="94"/>
        <end position="117"/>
    </location>
</feature>
<evidence type="ECO:0000256" key="2">
    <source>
        <dbReference type="ARBA" id="ARBA00022448"/>
    </source>
</evidence>
<feature type="transmembrane region" description="Helical" evidence="7">
    <location>
        <begin position="251"/>
        <end position="273"/>
    </location>
</feature>
<organism evidence="10 11">
    <name type="scientific">Ramlibacter ginsenosidimutans</name>
    <dbReference type="NCBI Taxonomy" id="502333"/>
    <lineage>
        <taxon>Bacteria</taxon>
        <taxon>Pseudomonadati</taxon>
        <taxon>Pseudomonadota</taxon>
        <taxon>Betaproteobacteria</taxon>
        <taxon>Burkholderiales</taxon>
        <taxon>Comamonadaceae</taxon>
        <taxon>Ramlibacter</taxon>
    </lineage>
</organism>
<dbReference type="PANTHER" id="PTHR30151">
    <property type="entry name" value="ALKANE SULFONATE ABC TRANSPORTER-RELATED, MEMBRANE SUBUNIT"/>
    <property type="match status" value="1"/>
</dbReference>
<keyword evidence="4 7" id="KW-0812">Transmembrane</keyword>
<gene>
    <name evidence="10" type="ORF">JJB11_12175</name>
</gene>
<keyword evidence="11" id="KW-1185">Reference proteome</keyword>
<evidence type="ECO:0000259" key="9">
    <source>
        <dbReference type="PROSITE" id="PS50928"/>
    </source>
</evidence>
<dbReference type="Gene3D" id="1.10.3720.10">
    <property type="entry name" value="MetI-like"/>
    <property type="match status" value="1"/>
</dbReference>
<keyword evidence="5 7" id="KW-1133">Transmembrane helix</keyword>
<evidence type="ECO:0000256" key="3">
    <source>
        <dbReference type="ARBA" id="ARBA00022475"/>
    </source>
</evidence>
<evidence type="ECO:0000256" key="6">
    <source>
        <dbReference type="ARBA" id="ARBA00023136"/>
    </source>
</evidence>
<dbReference type="GO" id="GO:0042918">
    <property type="term" value="P:alkanesulfonate transmembrane transport"/>
    <property type="evidence" value="ECO:0007669"/>
    <property type="project" value="UniProtKB-ARBA"/>
</dbReference>
<comment type="similarity">
    <text evidence="7">Belongs to the binding-protein-dependent transport system permease family.</text>
</comment>
<dbReference type="Proteomes" id="UP000630528">
    <property type="component" value="Unassembled WGS sequence"/>
</dbReference>
<comment type="subcellular location">
    <subcellularLocation>
        <location evidence="1 7">Cell membrane</location>
        <topology evidence="1 7">Multi-pass membrane protein</topology>
    </subcellularLocation>
</comment>
<dbReference type="SUPFAM" id="SSF161098">
    <property type="entry name" value="MetI-like"/>
    <property type="match status" value="1"/>
</dbReference>
<reference evidence="10" key="2">
    <citation type="submission" date="2021-01" db="EMBL/GenBank/DDBJ databases">
        <authorList>
            <person name="Kang M."/>
        </authorList>
    </citation>
    <scope>NUCLEOTIDE SEQUENCE</scope>
    <source>
        <strain evidence="10">KACC 17527</strain>
    </source>
</reference>
<keyword evidence="2 7" id="KW-0813">Transport</keyword>
<evidence type="ECO:0000256" key="1">
    <source>
        <dbReference type="ARBA" id="ARBA00004651"/>
    </source>
</evidence>
<sequence>MTAPLDLARSADVEPVASRKQPASEASARRRVPDVVYSIASVVFLLLLWTVVSHSSFVKPGYLPTPEAMWTTFLELLRDGYQGQPLSEHVEVSLLRTLVGFAAGVVVGVPLGLLSGYSRRAGAMISPIMAFIRPIPPIAFIPMAVLYFGLGEVGKIVLIFFVSFNYVQANAHAGAANFPIAYRRASESLGLTRWQTFMRIVLPGALPQIFTGLKVALALSWAVVVAAELVGAQKGLGFMISDAATLFRIPVVYIGIALIGVIGLAMNLTLNWLEAWIVHWKGR</sequence>
<keyword evidence="3" id="KW-1003">Cell membrane</keyword>
<proteinExistence type="inferred from homology"/>
<dbReference type="PANTHER" id="PTHR30151:SF0">
    <property type="entry name" value="ABC TRANSPORTER PERMEASE PROTEIN MJ0413-RELATED"/>
    <property type="match status" value="1"/>
</dbReference>
<dbReference type="GO" id="GO:0005886">
    <property type="term" value="C:plasma membrane"/>
    <property type="evidence" value="ECO:0007669"/>
    <property type="project" value="UniProtKB-SubCell"/>
</dbReference>
<reference evidence="10" key="1">
    <citation type="journal article" date="2012" name="J. Microbiol. Biotechnol.">
        <title>Ramlibacter ginsenosidimutans sp. nov., with ginsenoside-converting activity.</title>
        <authorList>
            <person name="Wang L."/>
            <person name="An D.S."/>
            <person name="Kim S.G."/>
            <person name="Jin F.X."/>
            <person name="Kim S.C."/>
            <person name="Lee S.T."/>
            <person name="Im W.T."/>
        </authorList>
    </citation>
    <scope>NUCLEOTIDE SEQUENCE</scope>
    <source>
        <strain evidence="10">KACC 17527</strain>
    </source>
</reference>
<dbReference type="PROSITE" id="PS50928">
    <property type="entry name" value="ABC_TM1"/>
    <property type="match status" value="1"/>
</dbReference>
<evidence type="ECO:0000256" key="8">
    <source>
        <dbReference type="SAM" id="MobiDB-lite"/>
    </source>
</evidence>
<evidence type="ECO:0000256" key="7">
    <source>
        <dbReference type="RuleBase" id="RU363032"/>
    </source>
</evidence>
<dbReference type="FunFam" id="1.10.3720.10:FF:000003">
    <property type="entry name" value="Aliphatic sulfonate ABC transporter permease"/>
    <property type="match status" value="1"/>
</dbReference>
<feature type="transmembrane region" description="Helical" evidence="7">
    <location>
        <begin position="138"/>
        <end position="162"/>
    </location>
</feature>
<protein>
    <submittedName>
        <fullName evidence="10">ABC transporter permease</fullName>
    </submittedName>
</protein>
<feature type="transmembrane region" description="Helical" evidence="7">
    <location>
        <begin position="35"/>
        <end position="52"/>
    </location>
</feature>
<evidence type="ECO:0000256" key="5">
    <source>
        <dbReference type="ARBA" id="ARBA00022989"/>
    </source>
</evidence>
<feature type="transmembrane region" description="Helical" evidence="7">
    <location>
        <begin position="209"/>
        <end position="230"/>
    </location>
</feature>
<dbReference type="AlphaFoldDB" id="A0A934TT18"/>
<name>A0A934TT18_9BURK</name>
<dbReference type="CDD" id="cd06261">
    <property type="entry name" value="TM_PBP2"/>
    <property type="match status" value="1"/>
</dbReference>
<dbReference type="InterPro" id="IPR035906">
    <property type="entry name" value="MetI-like_sf"/>
</dbReference>
<evidence type="ECO:0000256" key="4">
    <source>
        <dbReference type="ARBA" id="ARBA00022692"/>
    </source>
</evidence>
<dbReference type="Pfam" id="PF00528">
    <property type="entry name" value="BPD_transp_1"/>
    <property type="match status" value="1"/>
</dbReference>
<evidence type="ECO:0000313" key="10">
    <source>
        <dbReference type="EMBL" id="MBK6006848.1"/>
    </source>
</evidence>
<feature type="domain" description="ABC transmembrane type-1" evidence="9">
    <location>
        <begin position="90"/>
        <end position="270"/>
    </location>
</feature>
<feature type="region of interest" description="Disordered" evidence="8">
    <location>
        <begin position="1"/>
        <end position="24"/>
    </location>
</feature>
<dbReference type="RefSeq" id="WP_201171104.1">
    <property type="nucleotide sequence ID" value="NZ_JAEPWM010000004.1"/>
</dbReference>
<comment type="caution">
    <text evidence="10">The sequence shown here is derived from an EMBL/GenBank/DDBJ whole genome shotgun (WGS) entry which is preliminary data.</text>
</comment>
<keyword evidence="6 7" id="KW-0472">Membrane</keyword>
<dbReference type="EMBL" id="JAEPWM010000004">
    <property type="protein sequence ID" value="MBK6006848.1"/>
    <property type="molecule type" value="Genomic_DNA"/>
</dbReference>
<dbReference type="InterPro" id="IPR000515">
    <property type="entry name" value="MetI-like"/>
</dbReference>
<accession>A0A934TT18</accession>
<evidence type="ECO:0000313" key="11">
    <source>
        <dbReference type="Proteomes" id="UP000630528"/>
    </source>
</evidence>